<accession>A0AAV1A3T1</accession>
<evidence type="ECO:0000313" key="1">
    <source>
        <dbReference type="EMBL" id="CAI8603849.1"/>
    </source>
</evidence>
<dbReference type="Proteomes" id="UP001157006">
    <property type="component" value="Chromosome 3"/>
</dbReference>
<sequence length="176" mass="20278">MLRSCFSSHLKAAFLHLSEKSFITSLNSSYRLRFFTVDSFSHFPITIQFTTPFFLLSLPSSRYPNQLCAKFQSTLFLYVIEGTKHNEFDFEFFGNNIGEPYSLQFSVKESNSLDFNMLDTILHQFKGSSSSMYNVEYYSKNIIYIVEKIKLPCAKKIVPSDCRAMIGWQVASVAKC</sequence>
<protein>
    <submittedName>
        <fullName evidence="1">Uncharacterized protein</fullName>
    </submittedName>
</protein>
<dbReference type="EMBL" id="OX451738">
    <property type="protein sequence ID" value="CAI8603849.1"/>
    <property type="molecule type" value="Genomic_DNA"/>
</dbReference>
<reference evidence="1 2" key="1">
    <citation type="submission" date="2023-01" db="EMBL/GenBank/DDBJ databases">
        <authorList>
            <person name="Kreplak J."/>
        </authorList>
    </citation>
    <scope>NUCLEOTIDE SEQUENCE [LARGE SCALE GENOMIC DNA]</scope>
</reference>
<name>A0AAV1A3T1_VICFA</name>
<organism evidence="1 2">
    <name type="scientific">Vicia faba</name>
    <name type="common">Broad bean</name>
    <name type="synonym">Faba vulgaris</name>
    <dbReference type="NCBI Taxonomy" id="3906"/>
    <lineage>
        <taxon>Eukaryota</taxon>
        <taxon>Viridiplantae</taxon>
        <taxon>Streptophyta</taxon>
        <taxon>Embryophyta</taxon>
        <taxon>Tracheophyta</taxon>
        <taxon>Spermatophyta</taxon>
        <taxon>Magnoliopsida</taxon>
        <taxon>eudicotyledons</taxon>
        <taxon>Gunneridae</taxon>
        <taxon>Pentapetalae</taxon>
        <taxon>rosids</taxon>
        <taxon>fabids</taxon>
        <taxon>Fabales</taxon>
        <taxon>Fabaceae</taxon>
        <taxon>Papilionoideae</taxon>
        <taxon>50 kb inversion clade</taxon>
        <taxon>NPAAA clade</taxon>
        <taxon>Hologalegina</taxon>
        <taxon>IRL clade</taxon>
        <taxon>Fabeae</taxon>
        <taxon>Vicia</taxon>
    </lineage>
</organism>
<gene>
    <name evidence="1" type="ORF">VFH_III104920</name>
</gene>
<evidence type="ECO:0000313" key="2">
    <source>
        <dbReference type="Proteomes" id="UP001157006"/>
    </source>
</evidence>
<keyword evidence="2" id="KW-1185">Reference proteome</keyword>
<dbReference type="AlphaFoldDB" id="A0AAV1A3T1"/>
<proteinExistence type="predicted"/>